<keyword evidence="9 10" id="KW-0238">DNA-binding</keyword>
<feature type="region of interest" description="Disordered" evidence="11">
    <location>
        <begin position="273"/>
        <end position="307"/>
    </location>
</feature>
<keyword evidence="4 10" id="KW-0547">Nucleotide-binding</keyword>
<dbReference type="EC" id="3.1.21.3" evidence="10"/>
<keyword evidence="6" id="KW-0255">Endonuclease</keyword>
<dbReference type="Gene3D" id="3.90.1570.50">
    <property type="match status" value="1"/>
</dbReference>
<evidence type="ECO:0000256" key="11">
    <source>
        <dbReference type="SAM" id="MobiDB-lite"/>
    </source>
</evidence>
<accession>A0A9C9K0Z5</accession>
<evidence type="ECO:0000256" key="4">
    <source>
        <dbReference type="ARBA" id="ARBA00022741"/>
    </source>
</evidence>
<evidence type="ECO:0000313" key="14">
    <source>
        <dbReference type="Proteomes" id="UP000885826"/>
    </source>
</evidence>
<evidence type="ECO:0000256" key="6">
    <source>
        <dbReference type="ARBA" id="ARBA00022759"/>
    </source>
</evidence>
<comment type="function">
    <text evidence="10">Subunit R is required for both nuclease and ATPase activities, but not for modification.</text>
</comment>
<dbReference type="PANTHER" id="PTHR30195">
    <property type="entry name" value="TYPE I SITE-SPECIFIC DEOXYRIBONUCLEASE PROTEIN SUBUNIT M AND R"/>
    <property type="match status" value="1"/>
</dbReference>
<evidence type="ECO:0000313" key="13">
    <source>
        <dbReference type="EMBL" id="HEC79104.1"/>
    </source>
</evidence>
<evidence type="ECO:0000256" key="3">
    <source>
        <dbReference type="ARBA" id="ARBA00022722"/>
    </source>
</evidence>
<evidence type="ECO:0000256" key="7">
    <source>
        <dbReference type="ARBA" id="ARBA00022801"/>
    </source>
</evidence>
<dbReference type="GO" id="GO:0003677">
    <property type="term" value="F:DNA binding"/>
    <property type="evidence" value="ECO:0007669"/>
    <property type="project" value="UniProtKB-KW"/>
</dbReference>
<dbReference type="Pfam" id="PF18766">
    <property type="entry name" value="SWI2_SNF2"/>
    <property type="match status" value="1"/>
</dbReference>
<evidence type="ECO:0000256" key="9">
    <source>
        <dbReference type="ARBA" id="ARBA00023125"/>
    </source>
</evidence>
<dbReference type="InterPro" id="IPR007409">
    <property type="entry name" value="Restrct_endonuc_type1_HsdR_N"/>
</dbReference>
<proteinExistence type="inferred from homology"/>
<dbReference type="PANTHER" id="PTHR30195:SF15">
    <property type="entry name" value="TYPE I RESTRICTION ENZYME HINDI ENDONUCLEASE SUBUNIT"/>
    <property type="match status" value="1"/>
</dbReference>
<dbReference type="Gene3D" id="3.40.50.300">
    <property type="entry name" value="P-loop containing nucleotide triphosphate hydrolases"/>
    <property type="match status" value="2"/>
</dbReference>
<keyword evidence="5 10" id="KW-0680">Restriction system</keyword>
<dbReference type="InterPro" id="IPR055180">
    <property type="entry name" value="HsdR_RecA-like_helicase_dom_2"/>
</dbReference>
<dbReference type="Pfam" id="PF22679">
    <property type="entry name" value="T1R_D3-like"/>
    <property type="match status" value="1"/>
</dbReference>
<evidence type="ECO:0000256" key="1">
    <source>
        <dbReference type="ARBA" id="ARBA00000851"/>
    </source>
</evidence>
<dbReference type="PROSITE" id="PS51192">
    <property type="entry name" value="HELICASE_ATP_BIND_1"/>
    <property type="match status" value="1"/>
</dbReference>
<comment type="caution">
    <text evidence="13">The sequence shown here is derived from an EMBL/GenBank/DDBJ whole genome shotgun (WGS) entry which is preliminary data.</text>
</comment>
<dbReference type="InterPro" id="IPR040980">
    <property type="entry name" value="SWI2_SNF2"/>
</dbReference>
<dbReference type="Pfam" id="PF04313">
    <property type="entry name" value="HSDR_N"/>
    <property type="match status" value="1"/>
</dbReference>
<evidence type="ECO:0000256" key="2">
    <source>
        <dbReference type="ARBA" id="ARBA00008598"/>
    </source>
</evidence>
<feature type="domain" description="Helicase ATP-binding" evidence="12">
    <location>
        <begin position="300"/>
        <end position="479"/>
    </location>
</feature>
<dbReference type="CDD" id="cd22332">
    <property type="entry name" value="HsdR_N"/>
    <property type="match status" value="1"/>
</dbReference>
<dbReference type="GO" id="GO:0005524">
    <property type="term" value="F:ATP binding"/>
    <property type="evidence" value="ECO:0007669"/>
    <property type="project" value="UniProtKB-KW"/>
</dbReference>
<comment type="catalytic activity">
    <reaction evidence="1 10">
        <text>Endonucleolytic cleavage of DNA to give random double-stranded fragments with terminal 5'-phosphates, ATP is simultaneously hydrolyzed.</text>
        <dbReference type="EC" id="3.1.21.3"/>
    </reaction>
</comment>
<comment type="subunit">
    <text evidence="10">The type I restriction/modification system is composed of three polypeptides R, M and S.</text>
</comment>
<reference evidence="13" key="1">
    <citation type="journal article" date="2020" name="mSystems">
        <title>Genome- and Community-Level Interaction Insights into Carbon Utilization and Element Cycling Functions of Hydrothermarchaeota in Hydrothermal Sediment.</title>
        <authorList>
            <person name="Zhou Z."/>
            <person name="Liu Y."/>
            <person name="Xu W."/>
            <person name="Pan J."/>
            <person name="Luo Z.H."/>
            <person name="Li M."/>
        </authorList>
    </citation>
    <scope>NUCLEOTIDE SEQUENCE</scope>
    <source>
        <strain evidence="13">HyVt-388</strain>
    </source>
</reference>
<dbReference type="InterPro" id="IPR051268">
    <property type="entry name" value="Type-I_R_enzyme_R_subunit"/>
</dbReference>
<name>A0A9C9K0Z5_UNCW3</name>
<dbReference type="GO" id="GO:0009307">
    <property type="term" value="P:DNA restriction-modification system"/>
    <property type="evidence" value="ECO:0007669"/>
    <property type="project" value="UniProtKB-KW"/>
</dbReference>
<dbReference type="SUPFAM" id="SSF52540">
    <property type="entry name" value="P-loop containing nucleoside triphosphate hydrolases"/>
    <property type="match status" value="2"/>
</dbReference>
<keyword evidence="3" id="KW-0540">Nuclease</keyword>
<sequence length="1035" mass="122319">MAKFDEKSLVEDYIIKRLQEKGWWFVPADELDRESYEEPLLISNLIKALVRINEDLNVEDEEVNKVVNELKLTGTGIEGAKKILDFYKFGVPVKFEKDKVVKYIKIFDYEKIENNEFIITRQVYYYGKEHIRTDIILYINGIPLVNIECKDPTRPGGSWFDAYKQIKDYENNVPELYKYIQIGIAVESKAKYFPIIPWLNIEQIKVTEWREENKDSIDSTIEMLLRDRLLDIIRNFLFYRVEYGESTKVITRYMQYRAANKIVNRVLESIGSGESKGSIESRGSEGSRESKGSIESRGSRGSGGSKNRGLIWHWQGSGKTLTMIFAANKLFYAKELENPSIFFIVDRLELEDQLYTEFYSLDITEPEIIGSIEELKDVLSFDDYRGKRGIFVTLIHKFRPEELKDLQQYIEIQVGDKETIVNRHNVIAFIDEGHRTQYGILAAQMKGILKNAFFFAFTGTPISKRGKDTYLEFSYPDKKEFYLDRYFITDSIRDGFTVKIAYQPRLEHLHLKKDMLNAFLEIEQEEIPEDMKSIVEDGLKRRLNVINLFLENPERIKKIAEDIAEHFKKNVDGRFKAMVVTGSRAACVQYEKELSKYFPEDYYEVVLTPQSKRVEVVEYVRETREKYGWKEFRDIVKEKINKFKEEEKPKILIVTNMLLTGFDAPILQVMYLDKPLKEHRLLQAIARTNRPYKGLKEAGIIIDYVGILKEFKRALEMYSTKDIEYALCDFASINKEFIALINELKGLFGECFLNYDRKTLHNAIEIITTRPEVEEEFAGKYRRLRNIFEILGLSETKLEYLNAYKWLSAIYTYYMKVVIRKPSIEPLVQKYYDKTIKYIHKSTEIEKLERSLPIITFDEKFLEKLEEAVKTKEEKAANILFTLQRFVLVEKYKDPVYESLAERVERLVELWREKTKDYEKIYAEGSIIITEIKNLKQRQREFGFSNLEYSILLTFEESLRKDKTLVVKVKELMEEIKEDMFPGWINQVTARKKIARKIRRYIRRFKSEYNLSLEEIDYLYNRIVERVENYGTRGD</sequence>
<evidence type="ECO:0000259" key="12">
    <source>
        <dbReference type="PROSITE" id="PS51192"/>
    </source>
</evidence>
<dbReference type="NCBIfam" id="TIGR00348">
    <property type="entry name" value="hsdR"/>
    <property type="match status" value="1"/>
</dbReference>
<dbReference type="InterPro" id="IPR014001">
    <property type="entry name" value="Helicase_ATP-bd"/>
</dbReference>
<organism evidence="13 14">
    <name type="scientific">candidate division WOR-3 bacterium</name>
    <dbReference type="NCBI Taxonomy" id="2052148"/>
    <lineage>
        <taxon>Bacteria</taxon>
        <taxon>Bacteria division WOR-3</taxon>
    </lineage>
</organism>
<dbReference type="EMBL" id="DRIG01000087">
    <property type="protein sequence ID" value="HEC79104.1"/>
    <property type="molecule type" value="Genomic_DNA"/>
</dbReference>
<comment type="similarity">
    <text evidence="2 10">Belongs to the HsdR family.</text>
</comment>
<feature type="compositionally biased region" description="Basic and acidic residues" evidence="11">
    <location>
        <begin position="277"/>
        <end position="298"/>
    </location>
</feature>
<dbReference type="GO" id="GO:0009035">
    <property type="term" value="F:type I site-specific deoxyribonuclease activity"/>
    <property type="evidence" value="ECO:0007669"/>
    <property type="project" value="UniProtKB-EC"/>
</dbReference>
<dbReference type="InterPro" id="IPR027417">
    <property type="entry name" value="P-loop_NTPase"/>
</dbReference>
<protein>
    <recommendedName>
        <fullName evidence="10">Type I restriction enzyme endonuclease subunit</fullName>
        <shortName evidence="10">R protein</shortName>
        <ecNumber evidence="10">3.1.21.3</ecNumber>
    </recommendedName>
</protein>
<gene>
    <name evidence="13" type="ORF">ENI34_08200</name>
</gene>
<keyword evidence="7 10" id="KW-0378">Hydrolase</keyword>
<evidence type="ECO:0000256" key="8">
    <source>
        <dbReference type="ARBA" id="ARBA00022840"/>
    </source>
</evidence>
<dbReference type="Proteomes" id="UP000885826">
    <property type="component" value="Unassembled WGS sequence"/>
</dbReference>
<dbReference type="SMART" id="SM00487">
    <property type="entry name" value="DEXDc"/>
    <property type="match status" value="1"/>
</dbReference>
<dbReference type="CDD" id="cd18800">
    <property type="entry name" value="SF2_C_EcoR124I-like"/>
    <property type="match status" value="1"/>
</dbReference>
<dbReference type="AlphaFoldDB" id="A0A9C9K0Z5"/>
<dbReference type="InterPro" id="IPR004473">
    <property type="entry name" value="Restrct_endonuc_typeI_HsdR"/>
</dbReference>
<keyword evidence="8 10" id="KW-0067">ATP-binding</keyword>
<evidence type="ECO:0000256" key="10">
    <source>
        <dbReference type="RuleBase" id="RU364115"/>
    </source>
</evidence>
<evidence type="ECO:0000256" key="5">
    <source>
        <dbReference type="ARBA" id="ARBA00022747"/>
    </source>
</evidence>